<evidence type="ECO:0000256" key="5">
    <source>
        <dbReference type="HAMAP-Rule" id="MF_00845"/>
    </source>
</evidence>
<keyword evidence="5" id="KW-0547">Nucleotide-binding</keyword>
<sequence length="402" mass="42349">MEIAIIGAGPGGLTCARVLQKAGVPVTVYDADTALTARDQGGTLDIHADTGQIALADAGLTAEFAALARPEGQSKRMLDPSGAVVMEHLVDDDEDAAPEIDRAQLRGLLAASLAPGTIRWGHRVTEVRPGGEVVLADRSPITADLVIGADGAWSRVRPLLTPATPEYTGISFVEVRFTEVDERHPAIAELVGQGHLWANGDGQNLILQRNSGGHVRGYVGIRAELDWLARAGLGRADGRGGVVDANGVQALDTERVRAELLERFAHFAAPLRRVITDSEGDLVNRPIFALPAPLAWPHRPGLTLLGDAAHLMSPFGGEGVNLAMLDGAELAREIAAGGVPDEAVARYETRMLARSGPVAAGANGAIKEFFEGGFDLADVPDFAEETEQWKANAAAYLAGREN</sequence>
<dbReference type="Proteomes" id="UP000624709">
    <property type="component" value="Unassembled WGS sequence"/>
</dbReference>
<feature type="domain" description="FAD-binding" evidence="6">
    <location>
        <begin position="302"/>
        <end position="336"/>
    </location>
</feature>
<dbReference type="PRINTS" id="PR00420">
    <property type="entry name" value="RNGMNOXGNASE"/>
</dbReference>
<comment type="subunit">
    <text evidence="5">Monomer.</text>
</comment>
<accession>A0ABQ4BHC9</accession>
<feature type="binding site" evidence="5">
    <location>
        <position position="45"/>
    </location>
    <ligand>
        <name>FAD</name>
        <dbReference type="ChEBI" id="CHEBI:57692"/>
    </ligand>
</feature>
<comment type="catalytic activity">
    <reaction evidence="5">
        <text>a tetracycline + NADPH + O2 + H(+) = an 11a-hydroxytetracycline + NADP(+) + H2O</text>
        <dbReference type="Rhea" id="RHEA:61444"/>
        <dbReference type="ChEBI" id="CHEBI:15377"/>
        <dbReference type="ChEBI" id="CHEBI:15378"/>
        <dbReference type="ChEBI" id="CHEBI:15379"/>
        <dbReference type="ChEBI" id="CHEBI:57783"/>
        <dbReference type="ChEBI" id="CHEBI:58349"/>
        <dbReference type="ChEBI" id="CHEBI:144644"/>
        <dbReference type="ChEBI" id="CHEBI:144645"/>
    </reaction>
</comment>
<name>A0ABQ4BHC9_9ACTN</name>
<evidence type="ECO:0000313" key="8">
    <source>
        <dbReference type="Proteomes" id="UP000624709"/>
    </source>
</evidence>
<dbReference type="HAMAP" id="MF_00845">
    <property type="entry name" value="TetX_monooxygenase"/>
    <property type="match status" value="1"/>
</dbReference>
<dbReference type="EMBL" id="BOMS01000091">
    <property type="protein sequence ID" value="GIE69700.1"/>
    <property type="molecule type" value="Genomic_DNA"/>
</dbReference>
<dbReference type="RefSeq" id="WP_203827837.1">
    <property type="nucleotide sequence ID" value="NZ_BAAATY010000026.1"/>
</dbReference>
<gene>
    <name evidence="7" type="ORF">Apa02nite_058080</name>
</gene>
<reference evidence="7 8" key="1">
    <citation type="submission" date="2021-01" db="EMBL/GenBank/DDBJ databases">
        <title>Whole genome shotgun sequence of Actinoplanes palleronii NBRC 14916.</title>
        <authorList>
            <person name="Komaki H."/>
            <person name="Tamura T."/>
        </authorList>
    </citation>
    <scope>NUCLEOTIDE SEQUENCE [LARGE SCALE GENOMIC DNA]</scope>
    <source>
        <strain evidence="7 8">NBRC 14916</strain>
    </source>
</reference>
<proteinExistence type="inferred from homology"/>
<dbReference type="SUPFAM" id="SSF51905">
    <property type="entry name" value="FAD/NAD(P)-binding domain"/>
    <property type="match status" value="1"/>
</dbReference>
<feature type="binding site" evidence="5">
    <location>
        <position position="102"/>
    </location>
    <ligand>
        <name>FAD</name>
        <dbReference type="ChEBI" id="CHEBI:57692"/>
    </ligand>
</feature>
<keyword evidence="1 5" id="KW-0285">Flavoprotein</keyword>
<evidence type="ECO:0000256" key="3">
    <source>
        <dbReference type="ARBA" id="ARBA00023002"/>
    </source>
</evidence>
<dbReference type="InterPro" id="IPR002938">
    <property type="entry name" value="FAD-bd"/>
</dbReference>
<dbReference type="InterPro" id="IPR036188">
    <property type="entry name" value="FAD/NAD-bd_sf"/>
</dbReference>
<organism evidence="7 8">
    <name type="scientific">Actinoplanes palleronii</name>
    <dbReference type="NCBI Taxonomy" id="113570"/>
    <lineage>
        <taxon>Bacteria</taxon>
        <taxon>Bacillati</taxon>
        <taxon>Actinomycetota</taxon>
        <taxon>Actinomycetes</taxon>
        <taxon>Micromonosporales</taxon>
        <taxon>Micromonosporaceae</taxon>
        <taxon>Actinoplanes</taxon>
    </lineage>
</organism>
<evidence type="ECO:0000313" key="7">
    <source>
        <dbReference type="EMBL" id="GIE69700.1"/>
    </source>
</evidence>
<protein>
    <recommendedName>
        <fullName evidence="5">Flavin-dependent monooxygenase</fullName>
    </recommendedName>
    <alternativeName>
        <fullName evidence="5">TetX monooxygenase</fullName>
        <shortName evidence="5">TetX</shortName>
        <ecNumber evidence="5">1.14.13.-</ecNumber>
    </alternativeName>
</protein>
<comment type="domain">
    <text evidence="5">Consists of an N-terminal FAD-binding domain with a Rossman fold and a C-terminal substrate-binding domain.</text>
</comment>
<dbReference type="InterPro" id="IPR043683">
    <property type="entry name" value="TetX_monooxygenase"/>
</dbReference>
<evidence type="ECO:0000256" key="1">
    <source>
        <dbReference type="ARBA" id="ARBA00022630"/>
    </source>
</evidence>
<feature type="binding site" evidence="5">
    <location>
        <position position="38"/>
    </location>
    <ligand>
        <name>NADPH</name>
        <dbReference type="ChEBI" id="CHEBI:57783"/>
    </ligand>
</feature>
<comment type="subcellular location">
    <subcellularLocation>
        <location evidence="5">Cytoplasm</location>
    </subcellularLocation>
</comment>
<comment type="cofactor">
    <cofactor evidence="5">
        <name>FAD</name>
        <dbReference type="ChEBI" id="CHEBI:57692"/>
    </cofactor>
</comment>
<feature type="domain" description="FAD-binding" evidence="6">
    <location>
        <begin position="2"/>
        <end position="181"/>
    </location>
</feature>
<keyword evidence="2 5" id="KW-0274">FAD</keyword>
<evidence type="ECO:0000256" key="2">
    <source>
        <dbReference type="ARBA" id="ARBA00022827"/>
    </source>
</evidence>
<feature type="binding site" evidence="5">
    <location>
        <position position="307"/>
    </location>
    <ligand>
        <name>FAD</name>
        <dbReference type="ChEBI" id="CHEBI:57692"/>
    </ligand>
</feature>
<keyword evidence="5" id="KW-0521">NADP</keyword>
<comment type="function">
    <text evidence="5">An FAD-requiring monooxygenase active on some tetracycline antibiotic derivatives, which leads to their inactivation. Hydroxylates carbon 11a of tetracycline and some analogs.</text>
</comment>
<comment type="caution">
    <text evidence="7">The sequence shown here is derived from an EMBL/GenBank/DDBJ whole genome shotgun (WGS) entry which is preliminary data.</text>
</comment>
<dbReference type="Gene3D" id="3.50.50.60">
    <property type="entry name" value="FAD/NAD(P)-binding domain"/>
    <property type="match status" value="1"/>
</dbReference>
<keyword evidence="8" id="KW-1185">Reference proteome</keyword>
<keyword evidence="3 5" id="KW-0560">Oxidoreductase</keyword>
<evidence type="ECO:0000256" key="4">
    <source>
        <dbReference type="ARBA" id="ARBA00023033"/>
    </source>
</evidence>
<keyword evidence="4 5" id="KW-0503">Monooxygenase</keyword>
<keyword evidence="5" id="KW-0963">Cytoplasm</keyword>
<dbReference type="Pfam" id="PF01494">
    <property type="entry name" value="FAD_binding_3"/>
    <property type="match status" value="2"/>
</dbReference>
<dbReference type="EC" id="1.14.13.-" evidence="5"/>
<dbReference type="PANTHER" id="PTHR46972:SF1">
    <property type="entry name" value="FAD DEPENDENT OXIDOREDUCTASE DOMAIN-CONTAINING PROTEIN"/>
    <property type="match status" value="1"/>
</dbReference>
<comment type="similarity">
    <text evidence="5">Belongs to the aromatic-ring hydroxylase family. TetX subfamily.</text>
</comment>
<dbReference type="PANTHER" id="PTHR46972">
    <property type="entry name" value="MONOOXYGENASE ASQM-RELATED"/>
    <property type="match status" value="1"/>
</dbReference>
<evidence type="ECO:0000259" key="6">
    <source>
        <dbReference type="Pfam" id="PF01494"/>
    </source>
</evidence>